<reference evidence="2 3" key="1">
    <citation type="submission" date="2018-06" db="EMBL/GenBank/DDBJ databases">
        <title>Draft Whole-Genome Sequence of the purple photosynthetic bacterium Rhodospeudomonas palustris XCP.</title>
        <authorList>
            <person name="Rayyan A."/>
            <person name="Meyer T.E."/>
            <person name="Kyndt J.A."/>
        </authorList>
    </citation>
    <scope>NUCLEOTIDE SEQUENCE [LARGE SCALE GENOMIC DNA]</scope>
    <source>
        <strain evidence="2 3">XCP</strain>
    </source>
</reference>
<feature type="transmembrane region" description="Helical" evidence="1">
    <location>
        <begin position="32"/>
        <end position="50"/>
    </location>
</feature>
<evidence type="ECO:0000256" key="1">
    <source>
        <dbReference type="SAM" id="Phobius"/>
    </source>
</evidence>
<keyword evidence="1" id="KW-0472">Membrane</keyword>
<comment type="caution">
    <text evidence="2">The sequence shown here is derived from an EMBL/GenBank/DDBJ whole genome shotgun (WGS) entry which is preliminary data.</text>
</comment>
<proteinExistence type="predicted"/>
<keyword evidence="1" id="KW-1133">Transmembrane helix</keyword>
<protein>
    <recommendedName>
        <fullName evidence="4">SMODS and SLOG-associating 2TM effector domain-containing protein</fullName>
    </recommendedName>
</protein>
<feature type="transmembrane region" description="Helical" evidence="1">
    <location>
        <begin position="130"/>
        <end position="150"/>
    </location>
</feature>
<accession>A0A323UMZ2</accession>
<keyword evidence="1" id="KW-0812">Transmembrane</keyword>
<gene>
    <name evidence="2" type="ORF">DNX69_00780</name>
</gene>
<evidence type="ECO:0000313" key="2">
    <source>
        <dbReference type="EMBL" id="PZA13995.1"/>
    </source>
</evidence>
<sequence length="156" mass="17978">MMGQDDYERRFAVAKEIAEQIWREQQLTNSRMIWNLTLQGFLLTGFILTFTQSNQIANVIQLTVLRASLSLAGFFAALETRNSILASQEQRAHLRKIWTELYPQPDQFSYPRPFAETSHSALGRRAPQTISLILLVLWALFFNMGLVVLVERMAPF</sequence>
<name>A0A323UMZ2_RHOPL</name>
<dbReference type="EMBL" id="QKQS01000001">
    <property type="protein sequence ID" value="PZA13995.1"/>
    <property type="molecule type" value="Genomic_DNA"/>
</dbReference>
<evidence type="ECO:0008006" key="4">
    <source>
        <dbReference type="Google" id="ProtNLM"/>
    </source>
</evidence>
<dbReference type="AlphaFoldDB" id="A0A323UMZ2"/>
<organism evidence="2 3">
    <name type="scientific">Rhodopseudomonas palustris</name>
    <dbReference type="NCBI Taxonomy" id="1076"/>
    <lineage>
        <taxon>Bacteria</taxon>
        <taxon>Pseudomonadati</taxon>
        <taxon>Pseudomonadota</taxon>
        <taxon>Alphaproteobacteria</taxon>
        <taxon>Hyphomicrobiales</taxon>
        <taxon>Nitrobacteraceae</taxon>
        <taxon>Rhodopseudomonas</taxon>
    </lineage>
</organism>
<dbReference type="Proteomes" id="UP000248134">
    <property type="component" value="Unassembled WGS sequence"/>
</dbReference>
<evidence type="ECO:0000313" key="3">
    <source>
        <dbReference type="Proteomes" id="UP000248134"/>
    </source>
</evidence>